<dbReference type="PANTHER" id="PTHR41534">
    <property type="entry name" value="BLR3401 PROTEIN"/>
    <property type="match status" value="1"/>
</dbReference>
<dbReference type="InterPro" id="IPR000391">
    <property type="entry name" value="Rng_hydr_dOase-bsu"/>
</dbReference>
<evidence type="ECO:0000256" key="1">
    <source>
        <dbReference type="ARBA" id="ARBA00009570"/>
    </source>
</evidence>
<comment type="similarity">
    <text evidence="1">Belongs to the bacterial ring-hydroxylating dioxygenase beta subunit family.</text>
</comment>
<dbReference type="Pfam" id="PF00866">
    <property type="entry name" value="Ring_hydroxyl_B"/>
    <property type="match status" value="1"/>
</dbReference>
<evidence type="ECO:0000313" key="4">
    <source>
        <dbReference type="Proteomes" id="UP000320513"/>
    </source>
</evidence>
<dbReference type="EMBL" id="VMQU01000053">
    <property type="protein sequence ID" value="TVS88448.1"/>
    <property type="molecule type" value="Genomic_DNA"/>
</dbReference>
<evidence type="ECO:0000256" key="2">
    <source>
        <dbReference type="ARBA" id="ARBA00023002"/>
    </source>
</evidence>
<dbReference type="GO" id="GO:0051213">
    <property type="term" value="F:dioxygenase activity"/>
    <property type="evidence" value="ECO:0007669"/>
    <property type="project" value="UniProtKB-KW"/>
</dbReference>
<dbReference type="Proteomes" id="UP000320513">
    <property type="component" value="Unassembled WGS sequence"/>
</dbReference>
<dbReference type="NCBIfam" id="NF007479">
    <property type="entry name" value="PRK10069.1"/>
    <property type="match status" value="1"/>
</dbReference>
<sequence>MDVPSARQEPEKRVGPLITVETNTALERALLQWSVEQFYFYEASLLDEHRYNDWIELFSKEVHYWAPVRLTREGAPDEVDDGGLCLFDDDYGSLELRVESFQVKSAWAEIPPSRTRHLISNVQVTWVSPEQVCATSNFITFRSRLESVEHLFVGCRHDRLDRLADDRWRIRERKILLDHSSFMTDNISVMF</sequence>
<dbReference type="CDD" id="cd00667">
    <property type="entry name" value="ring_hydroxylating_dioxygenases_beta"/>
    <property type="match status" value="1"/>
</dbReference>
<keyword evidence="4" id="KW-1185">Reference proteome</keyword>
<dbReference type="Gene3D" id="3.10.450.50">
    <property type="match status" value="1"/>
</dbReference>
<dbReference type="InterPro" id="IPR032710">
    <property type="entry name" value="NTF2-like_dom_sf"/>
</dbReference>
<protein>
    <submittedName>
        <fullName evidence="3">Aromatic-ring-hydroxylating dioxygenase subunit beta</fullName>
    </submittedName>
</protein>
<dbReference type="AlphaFoldDB" id="A0A557XR98"/>
<evidence type="ECO:0000313" key="3">
    <source>
        <dbReference type="EMBL" id="TVS88448.1"/>
    </source>
</evidence>
<gene>
    <name evidence="3" type="ORF">FPZ47_13960</name>
</gene>
<accession>A0A557XR98</accession>
<dbReference type="PANTHER" id="PTHR41534:SF2">
    <property type="entry name" value="3-PHENYLPROPIONATE_CINNAMIC ACID DIOXYGENASE SUBUNIT BETA"/>
    <property type="match status" value="1"/>
</dbReference>
<dbReference type="OrthoDB" id="3212009at2"/>
<reference evidence="3 4" key="1">
    <citation type="submission" date="2019-07" db="EMBL/GenBank/DDBJ databases">
        <title>New Mycobacterium species.</title>
        <authorList>
            <person name="Tortoli E."/>
            <person name="Ghielmetti G."/>
            <person name="Friedel U."/>
            <person name="Trovato A."/>
        </authorList>
    </citation>
    <scope>NUCLEOTIDE SEQUENCE [LARGE SCALE GENOMIC DNA]</scope>
    <source>
        <strain evidence="3 4">16-83</strain>
    </source>
</reference>
<dbReference type="SUPFAM" id="SSF54427">
    <property type="entry name" value="NTF2-like"/>
    <property type="match status" value="1"/>
</dbReference>
<organism evidence="3 4">
    <name type="scientific">Mycobacterium helveticum</name>
    <dbReference type="NCBI Taxonomy" id="2592811"/>
    <lineage>
        <taxon>Bacteria</taxon>
        <taxon>Bacillati</taxon>
        <taxon>Actinomycetota</taxon>
        <taxon>Actinomycetes</taxon>
        <taxon>Mycobacteriales</taxon>
        <taxon>Mycobacteriaceae</taxon>
        <taxon>Mycobacterium</taxon>
    </lineage>
</organism>
<name>A0A557XR98_9MYCO</name>
<comment type="caution">
    <text evidence="3">The sequence shown here is derived from an EMBL/GenBank/DDBJ whole genome shotgun (WGS) entry which is preliminary data.</text>
</comment>
<keyword evidence="2" id="KW-0560">Oxidoreductase</keyword>
<proteinExistence type="inferred from homology"/>
<dbReference type="GO" id="GO:0019380">
    <property type="term" value="P:3-phenylpropionate catabolic process"/>
    <property type="evidence" value="ECO:0007669"/>
    <property type="project" value="TreeGrafter"/>
</dbReference>
<keyword evidence="3" id="KW-0223">Dioxygenase</keyword>